<evidence type="ECO:0000256" key="1">
    <source>
        <dbReference type="ARBA" id="ARBA00022679"/>
    </source>
</evidence>
<dbReference type="GO" id="GO:0004674">
    <property type="term" value="F:protein serine/threonine kinase activity"/>
    <property type="evidence" value="ECO:0007669"/>
    <property type="project" value="UniProtKB-KW"/>
</dbReference>
<organism evidence="7 8">
    <name type="scientific">Pendulispora rubella</name>
    <dbReference type="NCBI Taxonomy" id="2741070"/>
    <lineage>
        <taxon>Bacteria</taxon>
        <taxon>Pseudomonadati</taxon>
        <taxon>Myxococcota</taxon>
        <taxon>Myxococcia</taxon>
        <taxon>Myxococcales</taxon>
        <taxon>Sorangiineae</taxon>
        <taxon>Pendulisporaceae</taxon>
        <taxon>Pendulispora</taxon>
    </lineage>
</organism>
<keyword evidence="7" id="KW-0723">Serine/threonine-protein kinase</keyword>
<dbReference type="SUPFAM" id="SSF56112">
    <property type="entry name" value="Protein kinase-like (PK-like)"/>
    <property type="match status" value="1"/>
</dbReference>
<evidence type="ECO:0000256" key="5">
    <source>
        <dbReference type="SAM" id="MobiDB-lite"/>
    </source>
</evidence>
<keyword evidence="3 7" id="KW-0418">Kinase</keyword>
<dbReference type="InterPro" id="IPR025497">
    <property type="entry name" value="PatA-like_N"/>
</dbReference>
<dbReference type="PROSITE" id="PS00109">
    <property type="entry name" value="PROTEIN_KINASE_TYR"/>
    <property type="match status" value="1"/>
</dbReference>
<dbReference type="InterPro" id="IPR008266">
    <property type="entry name" value="Tyr_kinase_AS"/>
</dbReference>
<dbReference type="InterPro" id="IPR000719">
    <property type="entry name" value="Prot_kinase_dom"/>
</dbReference>
<keyword evidence="4" id="KW-0067">ATP-binding</keyword>
<feature type="domain" description="Protein kinase" evidence="6">
    <location>
        <begin position="15"/>
        <end position="290"/>
    </location>
</feature>
<proteinExistence type="predicted"/>
<dbReference type="InterPro" id="IPR037257">
    <property type="entry name" value="T2SS_E_N_sf"/>
</dbReference>
<feature type="region of interest" description="Disordered" evidence="5">
    <location>
        <begin position="316"/>
        <end position="352"/>
    </location>
</feature>
<dbReference type="InterPro" id="IPR011009">
    <property type="entry name" value="Kinase-like_dom_sf"/>
</dbReference>
<keyword evidence="1" id="KW-0808">Transferase</keyword>
<accession>A0ABZ2LCU7</accession>
<dbReference type="CDD" id="cd14014">
    <property type="entry name" value="STKc_PknB_like"/>
    <property type="match status" value="1"/>
</dbReference>
<dbReference type="Gene3D" id="1.10.510.10">
    <property type="entry name" value="Transferase(Phosphotransferase) domain 1"/>
    <property type="match status" value="1"/>
</dbReference>
<protein>
    <submittedName>
        <fullName evidence="7">Serine/threonine protein kinase</fullName>
    </submittedName>
</protein>
<dbReference type="Proteomes" id="UP001374803">
    <property type="component" value="Chromosome"/>
</dbReference>
<evidence type="ECO:0000313" key="7">
    <source>
        <dbReference type="EMBL" id="WXB08751.1"/>
    </source>
</evidence>
<dbReference type="PANTHER" id="PTHR43289:SF6">
    <property type="entry name" value="SERINE_THREONINE-PROTEIN KINASE NEKL-3"/>
    <property type="match status" value="1"/>
</dbReference>
<keyword evidence="2" id="KW-0547">Nucleotide-binding</keyword>
<evidence type="ECO:0000256" key="3">
    <source>
        <dbReference type="ARBA" id="ARBA00022777"/>
    </source>
</evidence>
<dbReference type="EMBL" id="CP089983">
    <property type="protein sequence ID" value="WXB08751.1"/>
    <property type="molecule type" value="Genomic_DNA"/>
</dbReference>
<gene>
    <name evidence="7" type="ORF">LVJ94_16110</name>
</gene>
<dbReference type="RefSeq" id="WP_394838427.1">
    <property type="nucleotide sequence ID" value="NZ_CP089929.1"/>
</dbReference>
<evidence type="ECO:0000259" key="6">
    <source>
        <dbReference type="PROSITE" id="PS50011"/>
    </source>
</evidence>
<sequence>MGNSSHAVPPRLGPYELIERLATGGMAEVYLARRAGPRGFQKLCAVKRILPQLARDPDFVAMFVDEARVCANLSHPNIVQVFDFGEQDEELYMAMEYVDGTTGARLIRAAAARGEELPLEVSLHVALSILRGLEYAHAARDRKGRPLNLVHRDVSPGNVLIDRSGAVKLTDFGIARASDFERRTDQGQLKGKLGYMSPEQVTGRELDARSDLFTVGIVLAELVTLRPLFSGGRELDVLLRIRDADLGPIDRAGSLLPDDVKSVLLRALARDKLLRYSNAAVFAEAIEEIIRRRRLQVGPARLSAWIERLGLIDGPDVSSDNEPSRPGTAILEPDDVVRNDPRGDGSYDSGGSYEVAPQIYRVDLGDGTASQPMSYPRVIELFATGAIGSRSLVARESGRFKPALHYKEFSRFVTSPALRWDDDADGAEKSMLDRATLPAYLFQLALERETGALVFRNEEKQKKIFLVEGAPEFVASTDRRELLGEHLVATGQVLRMEVEMALAMLPKFGGRLGDALVGLGVLRPIELFRAIHDQTQMRYMDVLGWPDASISFTRGARSHEETFPLGVDPFELIARGIREGYTVSELVQLLAPIEDDVLERVPNPPVRIEVLRLPERESYILRKVDGTSSVRALIGQMTNLKIADADDVMRAVFVGLSCEMLRSIRWTALHPDSGIRRSGASKVRLGR</sequence>
<keyword evidence="8" id="KW-1185">Reference proteome</keyword>
<reference evidence="7" key="1">
    <citation type="submission" date="2021-12" db="EMBL/GenBank/DDBJ databases">
        <title>Discovery of the Pendulisporaceae a myxobacterial family with distinct sporulation behavior and unique specialized metabolism.</title>
        <authorList>
            <person name="Garcia R."/>
            <person name="Popoff A."/>
            <person name="Bader C.D."/>
            <person name="Loehr J."/>
            <person name="Walesch S."/>
            <person name="Walt C."/>
            <person name="Boldt J."/>
            <person name="Bunk B."/>
            <person name="Haeckl F.J.F.P.J."/>
            <person name="Gunesch A.P."/>
            <person name="Birkelbach J."/>
            <person name="Nuebel U."/>
            <person name="Pietschmann T."/>
            <person name="Bach T."/>
            <person name="Mueller R."/>
        </authorList>
    </citation>
    <scope>NUCLEOTIDE SEQUENCE</scope>
    <source>
        <strain evidence="7">MSr11367</strain>
    </source>
</reference>
<evidence type="ECO:0000256" key="2">
    <source>
        <dbReference type="ARBA" id="ARBA00022741"/>
    </source>
</evidence>
<dbReference type="PROSITE" id="PS50011">
    <property type="entry name" value="PROTEIN_KINASE_DOM"/>
    <property type="match status" value="1"/>
</dbReference>
<dbReference type="Gene3D" id="3.30.200.20">
    <property type="entry name" value="Phosphorylase Kinase, domain 1"/>
    <property type="match status" value="1"/>
</dbReference>
<dbReference type="PANTHER" id="PTHR43289">
    <property type="entry name" value="MITOGEN-ACTIVATED PROTEIN KINASE KINASE KINASE 20-RELATED"/>
    <property type="match status" value="1"/>
</dbReference>
<name>A0ABZ2LCU7_9BACT</name>
<evidence type="ECO:0000256" key="4">
    <source>
        <dbReference type="ARBA" id="ARBA00022840"/>
    </source>
</evidence>
<feature type="compositionally biased region" description="Basic and acidic residues" evidence="5">
    <location>
        <begin position="335"/>
        <end position="345"/>
    </location>
</feature>
<evidence type="ECO:0000313" key="8">
    <source>
        <dbReference type="Proteomes" id="UP001374803"/>
    </source>
</evidence>
<dbReference type="Pfam" id="PF00069">
    <property type="entry name" value="Pkinase"/>
    <property type="match status" value="1"/>
</dbReference>
<dbReference type="Pfam" id="PF14332">
    <property type="entry name" value="DUF4388"/>
    <property type="match status" value="1"/>
</dbReference>
<dbReference type="SUPFAM" id="SSF160246">
    <property type="entry name" value="EspE N-terminal domain-like"/>
    <property type="match status" value="1"/>
</dbReference>